<keyword evidence="5" id="KW-1185">Reference proteome</keyword>
<evidence type="ECO:0000259" key="3">
    <source>
        <dbReference type="Pfam" id="PF00823"/>
    </source>
</evidence>
<dbReference type="Proteomes" id="UP001440984">
    <property type="component" value="Unassembled WGS sequence"/>
</dbReference>
<dbReference type="SUPFAM" id="SSF140459">
    <property type="entry name" value="PE/PPE dimer-like"/>
    <property type="match status" value="1"/>
</dbReference>
<dbReference type="EMBL" id="JBDZYD010000011">
    <property type="protein sequence ID" value="MEQ0563143.1"/>
    <property type="molecule type" value="Genomic_DNA"/>
</dbReference>
<reference evidence="4 5" key="1">
    <citation type="submission" date="2024-05" db="EMBL/GenBank/DDBJ databases">
        <authorList>
            <person name="Zhao H."/>
            <person name="Xu Y."/>
            <person name="Lin S."/>
            <person name="Spain J.C."/>
            <person name="Zhou N.-Y."/>
        </authorList>
    </citation>
    <scope>NUCLEOTIDE SEQUENCE [LARGE SCALE GENOMIC DNA]</scope>
    <source>
        <strain evidence="4 5">NEAU-NG30</strain>
    </source>
</reference>
<evidence type="ECO:0000313" key="4">
    <source>
        <dbReference type="EMBL" id="MEQ0563143.1"/>
    </source>
</evidence>
<feature type="compositionally biased region" description="Low complexity" evidence="2">
    <location>
        <begin position="351"/>
        <end position="366"/>
    </location>
</feature>
<evidence type="ECO:0000256" key="1">
    <source>
        <dbReference type="ARBA" id="ARBA00010652"/>
    </source>
</evidence>
<name>A0ABV0LLG3_9PSEU</name>
<feature type="compositionally biased region" description="Low complexity" evidence="2">
    <location>
        <begin position="190"/>
        <end position="213"/>
    </location>
</feature>
<evidence type="ECO:0000256" key="2">
    <source>
        <dbReference type="SAM" id="MobiDB-lite"/>
    </source>
</evidence>
<feature type="compositionally biased region" description="Polar residues" evidence="2">
    <location>
        <begin position="214"/>
        <end position="237"/>
    </location>
</feature>
<comment type="similarity">
    <text evidence="1">Belongs to the mycobacterial PPE family.</text>
</comment>
<proteinExistence type="inferred from homology"/>
<dbReference type="RefSeq" id="WP_348954340.1">
    <property type="nucleotide sequence ID" value="NZ_JBDZYD010000011.1"/>
</dbReference>
<evidence type="ECO:0000313" key="5">
    <source>
        <dbReference type="Proteomes" id="UP001440984"/>
    </source>
</evidence>
<comment type="caution">
    <text evidence="4">The sequence shown here is derived from an EMBL/GenBank/DDBJ whole genome shotgun (WGS) entry which is preliminary data.</text>
</comment>
<feature type="region of interest" description="Disordered" evidence="2">
    <location>
        <begin position="172"/>
        <end position="408"/>
    </location>
</feature>
<feature type="compositionally biased region" description="Basic and acidic residues" evidence="2">
    <location>
        <begin position="367"/>
        <end position="377"/>
    </location>
</feature>
<dbReference type="Gene3D" id="1.20.1260.20">
    <property type="entry name" value="PPE superfamily"/>
    <property type="match status" value="1"/>
</dbReference>
<sequence>MVAEGPLTAAQIYEQLTGGEGTQSLIDAHDSTDQLGKRLAERAKQISKLAVKTTNGWQGSAGNAAADSTVPLVQAAVDDVVHLKNAQDAVEAQITAFGTAKNSVKPVSAQPQITAEDILGLFNGNGKSFQTKVAGWQADSQANIDAFRVYHYASTANGTQMPAQYAQLNDSGAPVVMDTGTPPPADKTTGRTTGTDGRQQTRAQTRQPGTPQQNQDRPATQTPNQYRPPTQPPNQVTGGRPPGSDQTHANSYVPKPVMPPAASNGYQFGPTGQPINALGPGEFGPYGSGGDFGPGAGYSGSGSGTGGYRGGGNATGSGPGARSMGPGSGVGRGMPGETVGRPGMGGGAPGSRGANGMPMGAPAAGQGKKEEDKEKKAAAYLRNPDPDGLFGGDIEKPMPPVIGERRPR</sequence>
<dbReference type="InterPro" id="IPR000030">
    <property type="entry name" value="PPE_dom"/>
</dbReference>
<organism evidence="4 5">
    <name type="scientific">Amycolatopsis melonis</name>
    <dbReference type="NCBI Taxonomy" id="3156488"/>
    <lineage>
        <taxon>Bacteria</taxon>
        <taxon>Bacillati</taxon>
        <taxon>Actinomycetota</taxon>
        <taxon>Actinomycetes</taxon>
        <taxon>Pseudonocardiales</taxon>
        <taxon>Pseudonocardiaceae</taxon>
        <taxon>Amycolatopsis</taxon>
    </lineage>
</organism>
<gene>
    <name evidence="4" type="ORF">ABJI51_29050</name>
</gene>
<accession>A0ABV0LLG3</accession>
<dbReference type="InterPro" id="IPR038332">
    <property type="entry name" value="PPE_sf"/>
</dbReference>
<protein>
    <submittedName>
        <fullName evidence="4">PPE domain-containing protein</fullName>
    </submittedName>
</protein>
<feature type="compositionally biased region" description="Gly residues" evidence="2">
    <location>
        <begin position="281"/>
        <end position="319"/>
    </location>
</feature>
<feature type="domain" description="PPE" evidence="3">
    <location>
        <begin position="16"/>
        <end position="106"/>
    </location>
</feature>
<dbReference type="Pfam" id="PF00823">
    <property type="entry name" value="PPE"/>
    <property type="match status" value="1"/>
</dbReference>